<accession>G2DD69</accession>
<evidence type="ECO:0000313" key="18">
    <source>
        <dbReference type="Proteomes" id="UP000004491"/>
    </source>
</evidence>
<dbReference type="CDD" id="cd07343">
    <property type="entry name" value="M48A_Zmpste24p_like"/>
    <property type="match status" value="1"/>
</dbReference>
<evidence type="ECO:0000256" key="2">
    <source>
        <dbReference type="ARBA" id="ARBA00022670"/>
    </source>
</evidence>
<feature type="transmembrane region" description="Helical" evidence="14">
    <location>
        <begin position="312"/>
        <end position="335"/>
    </location>
</feature>
<dbReference type="Pfam" id="PF16491">
    <property type="entry name" value="Peptidase_M48_N"/>
    <property type="match status" value="1"/>
</dbReference>
<evidence type="ECO:0000256" key="14">
    <source>
        <dbReference type="SAM" id="Phobius"/>
    </source>
</evidence>
<evidence type="ECO:0000256" key="10">
    <source>
        <dbReference type="ARBA" id="ARBA00023136"/>
    </source>
</evidence>
<feature type="transmembrane region" description="Helical" evidence="14">
    <location>
        <begin position="124"/>
        <end position="147"/>
    </location>
</feature>
<keyword evidence="6" id="KW-0256">Endoplasmic reticulum</keyword>
<evidence type="ECO:0000256" key="12">
    <source>
        <dbReference type="PIRSR" id="PIRSR627057-2"/>
    </source>
</evidence>
<dbReference type="GO" id="GO:0046872">
    <property type="term" value="F:metal ion binding"/>
    <property type="evidence" value="ECO:0007669"/>
    <property type="project" value="UniProtKB-KW"/>
</dbReference>
<dbReference type="Pfam" id="PF01435">
    <property type="entry name" value="Peptidase_M48"/>
    <property type="match status" value="1"/>
</dbReference>
<gene>
    <name evidence="17" type="ORF">Rifp1Sym_bj00230</name>
</gene>
<feature type="domain" description="Peptidase M48" evidence="15">
    <location>
        <begin position="229"/>
        <end position="431"/>
    </location>
</feature>
<dbReference type="GO" id="GO:0071586">
    <property type="term" value="P:CAAX-box protein processing"/>
    <property type="evidence" value="ECO:0007669"/>
    <property type="project" value="InterPro"/>
</dbReference>
<evidence type="ECO:0000256" key="8">
    <source>
        <dbReference type="ARBA" id="ARBA00022989"/>
    </source>
</evidence>
<keyword evidence="9 13" id="KW-0482">Metalloprotease</keyword>
<keyword evidence="3 14" id="KW-0812">Transmembrane</keyword>
<evidence type="ECO:0000256" key="1">
    <source>
        <dbReference type="ARBA" id="ARBA00004477"/>
    </source>
</evidence>
<proteinExistence type="inferred from homology"/>
<dbReference type="GO" id="GO:0004222">
    <property type="term" value="F:metalloendopeptidase activity"/>
    <property type="evidence" value="ECO:0007669"/>
    <property type="project" value="InterPro"/>
</dbReference>
<keyword evidence="18" id="KW-1185">Reference proteome</keyword>
<evidence type="ECO:0000256" key="11">
    <source>
        <dbReference type="PIRSR" id="PIRSR627057-1"/>
    </source>
</evidence>
<protein>
    <submittedName>
        <fullName evidence="17">Peptidase, M48 family</fullName>
    </submittedName>
</protein>
<feature type="domain" description="CAAX prenyl protease 1 N-terminal" evidence="16">
    <location>
        <begin position="48"/>
        <end position="225"/>
    </location>
</feature>
<organism evidence="17 18">
    <name type="scientific">endosymbiont of Riftia pachyptila</name>
    <name type="common">vent Ph05</name>
    <dbReference type="NCBI Taxonomy" id="1048808"/>
    <lineage>
        <taxon>Bacteria</taxon>
        <taxon>Pseudomonadati</taxon>
        <taxon>Pseudomonadota</taxon>
        <taxon>Gammaproteobacteria</taxon>
        <taxon>sulfur-oxidizing symbionts</taxon>
    </lineage>
</organism>
<feature type="active site" evidence="11">
    <location>
        <position position="299"/>
    </location>
</feature>
<dbReference type="InterPro" id="IPR032456">
    <property type="entry name" value="Peptidase_M48_N"/>
</dbReference>
<feature type="transmembrane region" description="Helical" evidence="14">
    <location>
        <begin position="168"/>
        <end position="189"/>
    </location>
</feature>
<feature type="transmembrane region" description="Helical" evidence="14">
    <location>
        <begin position="195"/>
        <end position="215"/>
    </location>
</feature>
<comment type="caution">
    <text evidence="17">The sequence shown here is derived from an EMBL/GenBank/DDBJ whole genome shotgun (WGS) entry which is preliminary data.</text>
</comment>
<sequence length="436" mass="48906">MRLYSWPRSRLSIHKERPKPLMPLFTTIFLAALIAGTLLQLWLLQRHLQHVRAHQQQVPEAFATMVSLDEHQKAAAYTQAKGQLGRLDILLGSLLLLGWTLGGGLNLLNQFWLGLKLDATLTGIGLIFSMFFISSLIELPLALWRTFVIEARFGFNRSSPKRFLLDRLLGLLLAVLLGGPLLWVILQLMASAGNLWWLAVWAVWIGFTLLILWAYPRLIAPLFNRFTPLEAGETRDRVQDLLHRCGFNSDGIFVMDGSKRSSHGNAYFSGFGKSKRIVFFDTLLEALAPQEMEAVLAHELGHFRLHHVIKQMLLMSGVSLLGLALLGWLSSQLWFYQGLGVTQPSNAVLLMLFLLATPVFTLFIAPIGSYLSRRHEFEADAFAVEQSGSEPLIRALVKLYQDNASTLTPDPLYSLFYDSHPPAAVRIAQIANHSSP</sequence>
<evidence type="ECO:0000259" key="16">
    <source>
        <dbReference type="Pfam" id="PF16491"/>
    </source>
</evidence>
<keyword evidence="10 14" id="KW-0472">Membrane</keyword>
<comment type="subcellular location">
    <subcellularLocation>
        <location evidence="1">Endoplasmic reticulum membrane</location>
        <topology evidence="1">Multi-pass membrane protein</topology>
    </subcellularLocation>
</comment>
<evidence type="ECO:0000256" key="9">
    <source>
        <dbReference type="ARBA" id="ARBA00023049"/>
    </source>
</evidence>
<keyword evidence="2 13" id="KW-0645">Protease</keyword>
<evidence type="ECO:0000256" key="3">
    <source>
        <dbReference type="ARBA" id="ARBA00022692"/>
    </source>
</evidence>
<evidence type="ECO:0000256" key="5">
    <source>
        <dbReference type="ARBA" id="ARBA00022801"/>
    </source>
</evidence>
<evidence type="ECO:0000256" key="6">
    <source>
        <dbReference type="ARBA" id="ARBA00022824"/>
    </source>
</evidence>
<name>G2DD69_9GAMM</name>
<feature type="active site" description="Proton donor" evidence="11">
    <location>
        <position position="380"/>
    </location>
</feature>
<dbReference type="EMBL" id="AFOC01000037">
    <property type="protein sequence ID" value="EGV51448.1"/>
    <property type="molecule type" value="Genomic_DNA"/>
</dbReference>
<reference evidence="17" key="1">
    <citation type="journal article" date="2011" name="ISME J.">
        <title>The endosymbionts of the deep-sea tubeworms Riftia pachyptila and Tevnia jerichonana share an identical physiology as revealed by proteogenomic analyses.</title>
        <authorList>
            <person name="Gardebrecht A."/>
            <person name="Markert S."/>
            <person name="Felbeck H."/>
            <person name="Thuermer A."/>
            <person name="Albrecht D."/>
            <person name="Wollherr A."/>
            <person name="Kabisch J."/>
            <person name="Lehmann R."/>
            <person name="Daniel R."/>
            <person name="Liesegang H."/>
            <person name="Hecker M."/>
            <person name="Sievert S.M."/>
            <person name="Schweder T."/>
        </authorList>
    </citation>
    <scope>NUCLEOTIDE SEQUENCE [LARGE SCALE GENOMIC DNA]</scope>
</reference>
<feature type="binding site" evidence="12">
    <location>
        <position position="298"/>
    </location>
    <ligand>
        <name>Zn(2+)</name>
        <dbReference type="ChEBI" id="CHEBI:29105"/>
        <note>catalytic</note>
    </ligand>
</feature>
<keyword evidence="5 13" id="KW-0378">Hydrolase</keyword>
<feature type="transmembrane region" description="Helical" evidence="14">
    <location>
        <begin position="20"/>
        <end position="44"/>
    </location>
</feature>
<dbReference type="FunFam" id="3.30.2010.10:FF:000002">
    <property type="entry name" value="CAAX prenyl protease"/>
    <property type="match status" value="1"/>
</dbReference>
<dbReference type="InterPro" id="IPR001915">
    <property type="entry name" value="Peptidase_M48"/>
</dbReference>
<feature type="binding site" evidence="12">
    <location>
        <position position="302"/>
    </location>
    <ligand>
        <name>Zn(2+)</name>
        <dbReference type="ChEBI" id="CHEBI:29105"/>
        <note>catalytic</note>
    </ligand>
</feature>
<dbReference type="Proteomes" id="UP000004491">
    <property type="component" value="Unassembled WGS sequence"/>
</dbReference>
<dbReference type="PANTHER" id="PTHR10120">
    <property type="entry name" value="CAAX PRENYL PROTEASE 1"/>
    <property type="match status" value="1"/>
</dbReference>
<evidence type="ECO:0000313" key="17">
    <source>
        <dbReference type="EMBL" id="EGV51448.1"/>
    </source>
</evidence>
<evidence type="ECO:0000256" key="4">
    <source>
        <dbReference type="ARBA" id="ARBA00022723"/>
    </source>
</evidence>
<evidence type="ECO:0000256" key="13">
    <source>
        <dbReference type="RuleBase" id="RU003983"/>
    </source>
</evidence>
<dbReference type="InterPro" id="IPR027057">
    <property type="entry name" value="CAXX_Prtase_1"/>
</dbReference>
<dbReference type="PATRIC" id="fig|1048808.3.peg.1551"/>
<comment type="cofactor">
    <cofactor evidence="12 13">
        <name>Zn(2+)</name>
        <dbReference type="ChEBI" id="CHEBI:29105"/>
    </cofactor>
    <text evidence="12 13">Binds 1 zinc ion per subunit.</text>
</comment>
<feature type="transmembrane region" description="Helical" evidence="14">
    <location>
        <begin position="347"/>
        <end position="365"/>
    </location>
</feature>
<evidence type="ECO:0000256" key="7">
    <source>
        <dbReference type="ARBA" id="ARBA00022833"/>
    </source>
</evidence>
<comment type="similarity">
    <text evidence="13">Belongs to the peptidase M48 family.</text>
</comment>
<dbReference type="AlphaFoldDB" id="G2DD69"/>
<feature type="binding site" evidence="12">
    <location>
        <position position="376"/>
    </location>
    <ligand>
        <name>Zn(2+)</name>
        <dbReference type="ChEBI" id="CHEBI:29105"/>
        <note>catalytic</note>
    </ligand>
</feature>
<evidence type="ECO:0000259" key="15">
    <source>
        <dbReference type="Pfam" id="PF01435"/>
    </source>
</evidence>
<keyword evidence="4 12" id="KW-0479">Metal-binding</keyword>
<dbReference type="Gene3D" id="3.30.2010.10">
    <property type="entry name" value="Metalloproteases ('zincins'), catalytic domain"/>
    <property type="match status" value="1"/>
</dbReference>
<feature type="transmembrane region" description="Helical" evidence="14">
    <location>
        <begin position="89"/>
        <end position="112"/>
    </location>
</feature>
<keyword evidence="7 12" id="KW-0862">Zinc</keyword>
<keyword evidence="8 14" id="KW-1133">Transmembrane helix</keyword>